<organism evidence="2 3">
    <name type="scientific">Durusdinium trenchii</name>
    <dbReference type="NCBI Taxonomy" id="1381693"/>
    <lineage>
        <taxon>Eukaryota</taxon>
        <taxon>Sar</taxon>
        <taxon>Alveolata</taxon>
        <taxon>Dinophyceae</taxon>
        <taxon>Suessiales</taxon>
        <taxon>Symbiodiniaceae</taxon>
        <taxon>Durusdinium</taxon>
    </lineage>
</organism>
<evidence type="ECO:0000313" key="3">
    <source>
        <dbReference type="Proteomes" id="UP001642484"/>
    </source>
</evidence>
<protein>
    <submittedName>
        <fullName evidence="2">Uncharacterized protein</fullName>
    </submittedName>
</protein>
<feature type="compositionally biased region" description="Low complexity" evidence="1">
    <location>
        <begin position="766"/>
        <end position="780"/>
    </location>
</feature>
<accession>A0ABP0PLK4</accession>
<name>A0ABP0PLK4_9DINO</name>
<gene>
    <name evidence="2" type="ORF">CCMP2556_LOCUS37670</name>
</gene>
<evidence type="ECO:0000256" key="1">
    <source>
        <dbReference type="SAM" id="MobiDB-lite"/>
    </source>
</evidence>
<evidence type="ECO:0000313" key="2">
    <source>
        <dbReference type="EMBL" id="CAK9076461.1"/>
    </source>
</evidence>
<feature type="region of interest" description="Disordered" evidence="1">
    <location>
        <begin position="111"/>
        <end position="160"/>
    </location>
</feature>
<proteinExistence type="predicted"/>
<keyword evidence="3" id="KW-1185">Reference proteome</keyword>
<comment type="caution">
    <text evidence="2">The sequence shown here is derived from an EMBL/GenBank/DDBJ whole genome shotgun (WGS) entry which is preliminary data.</text>
</comment>
<dbReference type="Proteomes" id="UP001642484">
    <property type="component" value="Unassembled WGS sequence"/>
</dbReference>
<reference evidence="2 3" key="1">
    <citation type="submission" date="2024-02" db="EMBL/GenBank/DDBJ databases">
        <authorList>
            <person name="Chen Y."/>
            <person name="Shah S."/>
            <person name="Dougan E. K."/>
            <person name="Thang M."/>
            <person name="Chan C."/>
        </authorList>
    </citation>
    <scope>NUCLEOTIDE SEQUENCE [LARGE SCALE GENOMIC DNA]</scope>
</reference>
<sequence>MVQEQLYLLDEFLDSCMAEESFKEHAFTKYYSSLAKTASYWRERVHEVICAWENIHQHRAPDGVNPRKYPLKVISGRWGSVSNAELFMLERSRTFLAPVLLGVLSSAVRARPKQDDEADEPEHTAGVGRGRARGRGMGKRGRSDGKAKAKKPSKTDTLVDDAEGREAYQVKMSKWASGCYQAIRCSLFWLCLRVMQTVRSPLTHFFHWCEKNSENRLLFQLVTGKADAFHAEFEELLKQSGKWFPQAVEEAQAVDIPNELLEQVQSLCHRLLVSSAGIASEILAANDGELEFNTRRLKVLCQKELEFVAEHGHFNLRFTTRGSVLFTVVSAMCTALQADTELIESINSSIKLICRRCPKIELPTLSSRVTVKKAVAGTHLAADGSRQIGSKKWSMLKAKALPLLEELIGIGDAYKEVYNQGSRFRGLVPAISWSEVSPLLGNHDISLAMPDLKPKACLIWVAASAARLRAAINNSVDKHPACHVVLAVQNTNSCSDNIAEADSAPIVAAQSLTHYLVVTSLRSQLVLARVQSEDGQLLLDSSKICFTTIADVFQERYERCQHEKMVFKLFVGQYLCTNTPGARYLQLKIMDVGGRVLGSSCDTSEFVESLRHIKPVQRAHTTPSLPSASNETQTAALDDESEVGIMDLMDFEAGYGLEEEARRSAEESVRLEKELLDEDITQRNTALLRKSRIAEAAAKSQKSSVVETQNAVSQLPTGQVGLTPDELEEEALLNIVREVNKRPSSQPALGQSMSKTAQDAVDADLFGFSSSGSSDSEGAEQLPVRAKPQVKLDKLDKAWAVWQEKAVDTLMSIVKCHQRSESAIGDNGEIALVARCPLPSQSPAALLRNRGAEDDQSETGSFEVLFVHWTNPTEHEGRTVRINNRSQVVFSPAVLFGKPVQSTFFVPPQYAILVSCVGARNFRSTGRSRDTLPEDVVRFVAVARLAAMYANKDLSGTVES</sequence>
<feature type="compositionally biased region" description="Basic residues" evidence="1">
    <location>
        <begin position="130"/>
        <end position="140"/>
    </location>
</feature>
<dbReference type="EMBL" id="CAXAMN010023284">
    <property type="protein sequence ID" value="CAK9076461.1"/>
    <property type="molecule type" value="Genomic_DNA"/>
</dbReference>
<feature type="region of interest" description="Disordered" evidence="1">
    <location>
        <begin position="766"/>
        <end position="785"/>
    </location>
</feature>